<dbReference type="EMBL" id="JFKF01000110">
    <property type="protein sequence ID" value="KDO02782.1"/>
    <property type="molecule type" value="Genomic_DNA"/>
</dbReference>
<comment type="caution">
    <text evidence="1">The sequence shown here is derived from an EMBL/GenBank/DDBJ whole genome shotgun (WGS) entry which is preliminary data.</text>
</comment>
<evidence type="ECO:0000313" key="2">
    <source>
        <dbReference type="Proteomes" id="UP000027161"/>
    </source>
</evidence>
<protein>
    <submittedName>
        <fullName evidence="1">Uncharacterized protein</fullName>
    </submittedName>
</protein>
<keyword evidence="2" id="KW-1185">Reference proteome</keyword>
<dbReference type="Proteomes" id="UP000027161">
    <property type="component" value="Unassembled WGS sequence"/>
</dbReference>
<gene>
    <name evidence="1" type="ORF">REISMN_05095</name>
</gene>
<reference evidence="1 2" key="1">
    <citation type="submission" date="2014-02" db="EMBL/GenBank/DDBJ databases">
        <title>Draft genome sequence of Rickettsia buchneri sp. nov. ISO7T.</title>
        <authorList>
            <person name="Felsheim R.F."/>
            <person name="Kurtti T.J."/>
            <person name="Munderloh U.G."/>
        </authorList>
    </citation>
    <scope>NUCLEOTIDE SEQUENCE [LARGE SCALE GENOMIC DNA]</scope>
    <source>
        <strain evidence="1 2">ISO7</strain>
    </source>
</reference>
<dbReference type="AlphaFoldDB" id="A0A8E1BZV3"/>
<evidence type="ECO:0000313" key="1">
    <source>
        <dbReference type="EMBL" id="KDO02782.1"/>
    </source>
</evidence>
<proteinExistence type="predicted"/>
<accession>A0A8E1BZV3</accession>
<sequence length="77" mass="8641">MTNITGNTLHDIEISEINLCILLYHEAALIPDGILLHNNDMFTVLLLSIEMINNPKHFALDKLSEICFCNNSTRGAE</sequence>
<organism evidence="1 2">
    <name type="scientific">Rickettsia tamurae subsp. buchneri</name>
    <dbReference type="NCBI Taxonomy" id="1462938"/>
    <lineage>
        <taxon>Bacteria</taxon>
        <taxon>Pseudomonadati</taxon>
        <taxon>Pseudomonadota</taxon>
        <taxon>Alphaproteobacteria</taxon>
        <taxon>Rickettsiales</taxon>
        <taxon>Rickettsiaceae</taxon>
        <taxon>Rickettsieae</taxon>
        <taxon>Rickettsia</taxon>
        <taxon>spotted fever group</taxon>
    </lineage>
</organism>
<name>A0A8E1BZV3_9RICK</name>